<dbReference type="AlphaFoldDB" id="A0A1B0CUH5"/>
<reference evidence="2" key="1">
    <citation type="submission" date="2020-05" db="UniProtKB">
        <authorList>
            <consortium name="EnsemblMetazoa"/>
        </authorList>
    </citation>
    <scope>IDENTIFICATION</scope>
    <source>
        <strain evidence="2">Jacobina</strain>
    </source>
</reference>
<dbReference type="InterPro" id="IPR001205">
    <property type="entry name" value="RNA-dir_pol_C"/>
</dbReference>
<dbReference type="GO" id="GO:0003723">
    <property type="term" value="F:RNA binding"/>
    <property type="evidence" value="ECO:0007669"/>
    <property type="project" value="InterPro"/>
</dbReference>
<dbReference type="GO" id="GO:0071897">
    <property type="term" value="P:DNA biosynthetic process"/>
    <property type="evidence" value="ECO:0007669"/>
    <property type="project" value="UniProtKB-ARBA"/>
</dbReference>
<proteinExistence type="predicted"/>
<feature type="domain" description="RNA-directed RNA polymerase C-terminal" evidence="1">
    <location>
        <begin position="2"/>
        <end position="82"/>
    </location>
</feature>
<evidence type="ECO:0000259" key="1">
    <source>
        <dbReference type="Pfam" id="PF00680"/>
    </source>
</evidence>
<evidence type="ECO:0000313" key="3">
    <source>
        <dbReference type="Proteomes" id="UP000092461"/>
    </source>
</evidence>
<dbReference type="Pfam" id="PF00680">
    <property type="entry name" value="RdRP_1"/>
    <property type="match status" value="1"/>
</dbReference>
<dbReference type="EnsemblMetazoa" id="LLOJ008610-RA">
    <property type="protein sequence ID" value="LLOJ008610-PA"/>
    <property type="gene ID" value="LLOJ008610"/>
</dbReference>
<name>A0A1B0CUH5_LUTLO</name>
<dbReference type="EMBL" id="AJWK01029191">
    <property type="status" value="NOT_ANNOTATED_CDS"/>
    <property type="molecule type" value="Genomic_DNA"/>
</dbReference>
<dbReference type="GO" id="GO:0003968">
    <property type="term" value="F:RNA-directed RNA polymerase activity"/>
    <property type="evidence" value="ECO:0007669"/>
    <property type="project" value="InterPro"/>
</dbReference>
<dbReference type="VEuPathDB" id="VectorBase:LLOJ008610"/>
<organism evidence="2 3">
    <name type="scientific">Lutzomyia longipalpis</name>
    <name type="common">Sand fly</name>
    <dbReference type="NCBI Taxonomy" id="7200"/>
    <lineage>
        <taxon>Eukaryota</taxon>
        <taxon>Metazoa</taxon>
        <taxon>Ecdysozoa</taxon>
        <taxon>Arthropoda</taxon>
        <taxon>Hexapoda</taxon>
        <taxon>Insecta</taxon>
        <taxon>Pterygota</taxon>
        <taxon>Neoptera</taxon>
        <taxon>Endopterygota</taxon>
        <taxon>Diptera</taxon>
        <taxon>Nematocera</taxon>
        <taxon>Psychodoidea</taxon>
        <taxon>Psychodidae</taxon>
        <taxon>Lutzomyia</taxon>
        <taxon>Lutzomyia</taxon>
    </lineage>
</organism>
<protein>
    <recommendedName>
        <fullName evidence="1">RNA-directed RNA polymerase C-terminal domain-containing protein</fullName>
    </recommendedName>
</protein>
<dbReference type="Proteomes" id="UP000092461">
    <property type="component" value="Unassembled WGS sequence"/>
</dbReference>
<dbReference type="GO" id="GO:0006351">
    <property type="term" value="P:DNA-templated transcription"/>
    <property type="evidence" value="ECO:0007669"/>
    <property type="project" value="InterPro"/>
</dbReference>
<accession>A0A1B0CUH5</accession>
<dbReference type="SUPFAM" id="SSF56672">
    <property type="entry name" value="DNA/RNA polymerases"/>
    <property type="match status" value="1"/>
</dbReference>
<dbReference type="InterPro" id="IPR043502">
    <property type="entry name" value="DNA/RNA_pol_sf"/>
</dbReference>
<evidence type="ECO:0000313" key="2">
    <source>
        <dbReference type="EnsemblMetazoa" id="LLOJ008610-PA"/>
    </source>
</evidence>
<sequence>MFTNIIDTMINFLITRTMCKVSQLRNPTFDVYFGDDAIFAFPSTAIINMDDYCSIAKDFFGMEINRQKSYYTNLIGNIHFLGYYNNLGDPAKTDEDLFASLIFPQRFNDDWSYVVSRTLGCLLASGGGNPNLFMAARGVFNLAKLKEGAIDEGIRMIQENPRMKRHDEFYCPFGEKRVADD</sequence>
<keyword evidence="3" id="KW-1185">Reference proteome</keyword>
<dbReference type="EMBL" id="AJWK01029192">
    <property type="status" value="NOT_ANNOTATED_CDS"/>
    <property type="molecule type" value="Genomic_DNA"/>
</dbReference>